<dbReference type="PANTHER" id="PTHR21666">
    <property type="entry name" value="PEPTIDASE-RELATED"/>
    <property type="match status" value="1"/>
</dbReference>
<evidence type="ECO:0000259" key="2">
    <source>
        <dbReference type="PROSITE" id="PS51782"/>
    </source>
</evidence>
<dbReference type="InterPro" id="IPR050570">
    <property type="entry name" value="Cell_wall_metabolism_enzyme"/>
</dbReference>
<proteinExistence type="inferred from homology"/>
<dbReference type="Gene3D" id="3.10.350.10">
    <property type="entry name" value="LysM domain"/>
    <property type="match status" value="1"/>
</dbReference>
<dbReference type="GO" id="GO:0009279">
    <property type="term" value="C:cell outer membrane"/>
    <property type="evidence" value="ECO:0007669"/>
    <property type="project" value="TreeGrafter"/>
</dbReference>
<evidence type="ECO:0000313" key="3">
    <source>
        <dbReference type="EMBL" id="VFP87475.1"/>
    </source>
</evidence>
<accession>A0A803GC83</accession>
<comment type="similarity">
    <text evidence="1">Belongs to the E.coli NlpD/Haemophilus LppB family.</text>
</comment>
<dbReference type="PROSITE" id="PS51257">
    <property type="entry name" value="PROKAR_LIPOPROTEIN"/>
    <property type="match status" value="1"/>
</dbReference>
<gene>
    <name evidence="3" type="primary">nlpD</name>
    <name evidence="3" type="ORF">ERCIPICE3303_139</name>
</gene>
<dbReference type="InterPro" id="IPR036779">
    <property type="entry name" value="LysM_dom_sf"/>
</dbReference>
<dbReference type="CDD" id="cd12797">
    <property type="entry name" value="M23_peptidase"/>
    <property type="match status" value="1"/>
</dbReference>
<dbReference type="PROSITE" id="PS51782">
    <property type="entry name" value="LYSM"/>
    <property type="match status" value="1"/>
</dbReference>
<dbReference type="NCBIfam" id="NF008123">
    <property type="entry name" value="PRK10871.1"/>
    <property type="match status" value="1"/>
</dbReference>
<dbReference type="InterPro" id="IPR011055">
    <property type="entry name" value="Dup_hybrid_motif"/>
</dbReference>
<dbReference type="PANTHER" id="PTHR21666:SF263">
    <property type="entry name" value="MUREIN HYDROLASE ACTIVATOR NLPD"/>
    <property type="match status" value="1"/>
</dbReference>
<dbReference type="GO" id="GO:0032153">
    <property type="term" value="C:cell division site"/>
    <property type="evidence" value="ECO:0007669"/>
    <property type="project" value="TreeGrafter"/>
</dbReference>
<dbReference type="InterPro" id="IPR016047">
    <property type="entry name" value="M23ase_b-sheet_dom"/>
</dbReference>
<organism evidence="3 4">
    <name type="scientific">Candidatus Erwinia haradaeae</name>
    <dbReference type="NCBI Taxonomy" id="1922217"/>
    <lineage>
        <taxon>Bacteria</taxon>
        <taxon>Pseudomonadati</taxon>
        <taxon>Pseudomonadota</taxon>
        <taxon>Gammaproteobacteria</taxon>
        <taxon>Enterobacterales</taxon>
        <taxon>Erwiniaceae</taxon>
        <taxon>Erwinia</taxon>
    </lineage>
</organism>
<dbReference type="Pfam" id="PF01476">
    <property type="entry name" value="LysM"/>
    <property type="match status" value="1"/>
</dbReference>
<dbReference type="GO" id="GO:0004222">
    <property type="term" value="F:metalloendopeptidase activity"/>
    <property type="evidence" value="ECO:0007669"/>
    <property type="project" value="TreeGrafter"/>
</dbReference>
<dbReference type="SUPFAM" id="SSF51261">
    <property type="entry name" value="Duplicated hybrid motif"/>
    <property type="match status" value="1"/>
</dbReference>
<dbReference type="CDD" id="cd00118">
    <property type="entry name" value="LysM"/>
    <property type="match status" value="1"/>
</dbReference>
<dbReference type="Pfam" id="PF01551">
    <property type="entry name" value="Peptidase_M23"/>
    <property type="match status" value="1"/>
</dbReference>
<protein>
    <submittedName>
        <fullName evidence="3">Murein hydrolase activator NlpD</fullName>
    </submittedName>
</protein>
<dbReference type="RefSeq" id="WP_157990841.1">
    <property type="nucleotide sequence ID" value="NZ_LR217737.1"/>
</dbReference>
<dbReference type="Gene3D" id="2.70.70.10">
    <property type="entry name" value="Glucose Permease (Domain IIA)"/>
    <property type="match status" value="1"/>
</dbReference>
<dbReference type="Proteomes" id="UP000294289">
    <property type="component" value="Chromosome"/>
</dbReference>
<sequence>MKIGKLLFKLNPILVIVVLGFGLIGCSSAINTTLAINLVKKNTSYILRNYFDKVKKITNIDIAHPTRRKSLSKLNIGIHLHPSKLLKIKKLTQKYNETIKKKKNKNLNKTRYNQANYTVKQGDTLFHIASVTNNTVYYLAKNNHIPMPYLLTVGQKLNFLSRKNSTKKSKNTEISVQQKNKHKKPVSDTKTKIKKDNIRHKSNIFYPKTLNPIHNINSFPTSNNRILKKPELITTHVTRNFTKKTIPIIIHWRWPIYGKIIDNFSSEEGGNKGIDIAGAYGHAIVSTASGRVVYAGNELRGYGNLIIIKHNDDYLSAYAHNATIFVAEQQTVKGGQKIATMGNSGTNSVRLHFELRYKGKSVNPLYYLPKR</sequence>
<dbReference type="SMART" id="SM00257">
    <property type="entry name" value="LysM"/>
    <property type="match status" value="1"/>
</dbReference>
<dbReference type="EMBL" id="LR217737">
    <property type="protein sequence ID" value="VFP87475.1"/>
    <property type="molecule type" value="Genomic_DNA"/>
</dbReference>
<feature type="domain" description="LysM" evidence="2">
    <location>
        <begin position="115"/>
        <end position="159"/>
    </location>
</feature>
<name>A0A803GC83_9GAMM</name>
<dbReference type="OrthoDB" id="9795421at2"/>
<evidence type="ECO:0000313" key="4">
    <source>
        <dbReference type="Proteomes" id="UP000294289"/>
    </source>
</evidence>
<dbReference type="InterPro" id="IPR018392">
    <property type="entry name" value="LysM"/>
</dbReference>
<evidence type="ECO:0000256" key="1">
    <source>
        <dbReference type="ARBA" id="ARBA00038420"/>
    </source>
</evidence>
<reference evidence="3 4" key="1">
    <citation type="submission" date="2019-02" db="EMBL/GenBank/DDBJ databases">
        <authorList>
            <person name="Manzano-Marin A."/>
            <person name="Manzano-Marin A."/>
        </authorList>
    </citation>
    <scope>NUCLEOTIDE SEQUENCE [LARGE SCALE GENOMIC DNA]</scope>
    <source>
        <strain evidence="3 4">ErCipiceae</strain>
    </source>
</reference>
<dbReference type="AlphaFoldDB" id="A0A803GC83"/>
<keyword evidence="3" id="KW-0378">Hydrolase</keyword>